<name>A0A7I8VPA0_9ANNE</name>
<dbReference type="Proteomes" id="UP000549394">
    <property type="component" value="Unassembled WGS sequence"/>
</dbReference>
<keyword evidence="2" id="KW-0217">Developmental protein</keyword>
<evidence type="ECO:0000259" key="10">
    <source>
        <dbReference type="PROSITE" id="PS50071"/>
    </source>
</evidence>
<evidence type="ECO:0000256" key="6">
    <source>
        <dbReference type="ARBA" id="ARBA00038425"/>
    </source>
</evidence>
<dbReference type="SUPFAM" id="SSF46689">
    <property type="entry name" value="Homeodomain-like"/>
    <property type="match status" value="1"/>
</dbReference>
<dbReference type="PRINTS" id="PR00024">
    <property type="entry name" value="HOMEOBOX"/>
</dbReference>
<gene>
    <name evidence="11" type="ORF">DGYR_LOCUS6508</name>
</gene>
<comment type="similarity">
    <text evidence="6">Belongs to the Msh homeobox family.</text>
</comment>
<protein>
    <submittedName>
        <fullName evidence="11">DgyrCDS6810</fullName>
    </submittedName>
</protein>
<evidence type="ECO:0000256" key="7">
    <source>
        <dbReference type="PROSITE-ProRule" id="PRU00108"/>
    </source>
</evidence>
<dbReference type="GO" id="GO:0000977">
    <property type="term" value="F:RNA polymerase II transcription regulatory region sequence-specific DNA binding"/>
    <property type="evidence" value="ECO:0007669"/>
    <property type="project" value="TreeGrafter"/>
</dbReference>
<feature type="DNA-binding region" description="Homeobox" evidence="7">
    <location>
        <begin position="126"/>
        <end position="185"/>
    </location>
</feature>
<keyword evidence="3 7" id="KW-0238">DNA-binding</keyword>
<dbReference type="AlphaFoldDB" id="A0A7I8VPA0"/>
<keyword evidence="5 7" id="KW-0539">Nucleus</keyword>
<proteinExistence type="inferred from homology"/>
<dbReference type="OrthoDB" id="6159439at2759"/>
<accession>A0A7I8VPA0</accession>
<evidence type="ECO:0000256" key="2">
    <source>
        <dbReference type="ARBA" id="ARBA00022473"/>
    </source>
</evidence>
<evidence type="ECO:0000256" key="5">
    <source>
        <dbReference type="ARBA" id="ARBA00023242"/>
    </source>
</evidence>
<dbReference type="PROSITE" id="PS50071">
    <property type="entry name" value="HOMEOBOX_2"/>
    <property type="match status" value="1"/>
</dbReference>
<evidence type="ECO:0000256" key="8">
    <source>
        <dbReference type="RuleBase" id="RU000682"/>
    </source>
</evidence>
<dbReference type="InterPro" id="IPR001356">
    <property type="entry name" value="HD"/>
</dbReference>
<dbReference type="GO" id="GO:0005634">
    <property type="term" value="C:nucleus"/>
    <property type="evidence" value="ECO:0007669"/>
    <property type="project" value="UniProtKB-SubCell"/>
</dbReference>
<sequence length="236" mass="26346">MTSTKKPKLSFSVDFLISDSKSNERHTDDKEKSIRDNSSECSDISPAPSPVRQKNFSVDGLLQSKMMGLNPCWQAGFPVNHSGPLPWFPTPASLGSPPHQGTPVSSAAPRLPAAPNKCALRKHKPNRKPRTPFTTQQLLSLERKFRHKQYLSIAERAEFASSLKLSETQVKIWFQNRRAKAKRLQEAELEKLRMASKPILPHNLPSLPFSGHPGWLPTSTSLNHFPSASLYPSVPH</sequence>
<dbReference type="PANTHER" id="PTHR24338:SF0">
    <property type="entry name" value="MUSCLE SEGMENTATION HOMEOBOX"/>
    <property type="match status" value="1"/>
</dbReference>
<dbReference type="PANTHER" id="PTHR24338">
    <property type="entry name" value="HOMEOBOX PROTEIN MSX"/>
    <property type="match status" value="1"/>
</dbReference>
<feature type="domain" description="Homeobox" evidence="10">
    <location>
        <begin position="124"/>
        <end position="184"/>
    </location>
</feature>
<feature type="compositionally biased region" description="Basic and acidic residues" evidence="9">
    <location>
        <begin position="21"/>
        <end position="38"/>
    </location>
</feature>
<dbReference type="GO" id="GO:0048598">
    <property type="term" value="P:embryonic morphogenesis"/>
    <property type="evidence" value="ECO:0007669"/>
    <property type="project" value="TreeGrafter"/>
</dbReference>
<dbReference type="InterPro" id="IPR009057">
    <property type="entry name" value="Homeodomain-like_sf"/>
</dbReference>
<dbReference type="InterPro" id="IPR050674">
    <property type="entry name" value="Msh_Homeobox_Regulators"/>
</dbReference>
<dbReference type="Pfam" id="PF00046">
    <property type="entry name" value="Homeodomain"/>
    <property type="match status" value="1"/>
</dbReference>
<dbReference type="InterPro" id="IPR017970">
    <property type="entry name" value="Homeobox_CS"/>
</dbReference>
<dbReference type="InterPro" id="IPR020479">
    <property type="entry name" value="HD_metazoa"/>
</dbReference>
<evidence type="ECO:0000256" key="4">
    <source>
        <dbReference type="ARBA" id="ARBA00023155"/>
    </source>
</evidence>
<evidence type="ECO:0000256" key="3">
    <source>
        <dbReference type="ARBA" id="ARBA00023125"/>
    </source>
</evidence>
<comment type="subcellular location">
    <subcellularLocation>
        <location evidence="1 7 8">Nucleus</location>
    </subcellularLocation>
</comment>
<dbReference type="CDD" id="cd00086">
    <property type="entry name" value="homeodomain"/>
    <property type="match status" value="1"/>
</dbReference>
<comment type="caution">
    <text evidence="11">The sequence shown here is derived from an EMBL/GenBank/DDBJ whole genome shotgun (WGS) entry which is preliminary data.</text>
</comment>
<dbReference type="GO" id="GO:0000981">
    <property type="term" value="F:DNA-binding transcription factor activity, RNA polymerase II-specific"/>
    <property type="evidence" value="ECO:0007669"/>
    <property type="project" value="InterPro"/>
</dbReference>
<keyword evidence="12" id="KW-1185">Reference proteome</keyword>
<evidence type="ECO:0000256" key="1">
    <source>
        <dbReference type="ARBA" id="ARBA00004123"/>
    </source>
</evidence>
<reference evidence="11 12" key="1">
    <citation type="submission" date="2020-08" db="EMBL/GenBank/DDBJ databases">
        <authorList>
            <person name="Hejnol A."/>
        </authorList>
    </citation>
    <scope>NUCLEOTIDE SEQUENCE [LARGE SCALE GENOMIC DNA]</scope>
</reference>
<evidence type="ECO:0000313" key="11">
    <source>
        <dbReference type="EMBL" id="CAD5118071.1"/>
    </source>
</evidence>
<evidence type="ECO:0000313" key="12">
    <source>
        <dbReference type="Proteomes" id="UP000549394"/>
    </source>
</evidence>
<organism evidence="11 12">
    <name type="scientific">Dimorphilus gyrociliatus</name>
    <dbReference type="NCBI Taxonomy" id="2664684"/>
    <lineage>
        <taxon>Eukaryota</taxon>
        <taxon>Metazoa</taxon>
        <taxon>Spiralia</taxon>
        <taxon>Lophotrochozoa</taxon>
        <taxon>Annelida</taxon>
        <taxon>Polychaeta</taxon>
        <taxon>Polychaeta incertae sedis</taxon>
        <taxon>Dinophilidae</taxon>
        <taxon>Dimorphilus</taxon>
    </lineage>
</organism>
<dbReference type="SMART" id="SM00389">
    <property type="entry name" value="HOX"/>
    <property type="match status" value="1"/>
</dbReference>
<feature type="region of interest" description="Disordered" evidence="9">
    <location>
        <begin position="17"/>
        <end position="56"/>
    </location>
</feature>
<keyword evidence="4 7" id="KW-0371">Homeobox</keyword>
<dbReference type="EMBL" id="CAJFCJ010000008">
    <property type="protein sequence ID" value="CAD5118071.1"/>
    <property type="molecule type" value="Genomic_DNA"/>
</dbReference>
<dbReference type="Gene3D" id="1.10.10.60">
    <property type="entry name" value="Homeodomain-like"/>
    <property type="match status" value="1"/>
</dbReference>
<evidence type="ECO:0000256" key="9">
    <source>
        <dbReference type="SAM" id="MobiDB-lite"/>
    </source>
</evidence>
<dbReference type="PROSITE" id="PS00027">
    <property type="entry name" value="HOMEOBOX_1"/>
    <property type="match status" value="1"/>
</dbReference>